<dbReference type="Gene3D" id="3.90.170.10">
    <property type="entry name" value="Adenylosuccinate Synthetase, subunit A, domain 3"/>
    <property type="match status" value="1"/>
</dbReference>
<dbReference type="EMBL" id="JAVRIC010000070">
    <property type="protein sequence ID" value="MDT0499317.1"/>
    <property type="molecule type" value="Genomic_DNA"/>
</dbReference>
<protein>
    <submittedName>
        <fullName evidence="1">Adenylosuccinate synthetase</fullName>
        <ecNumber evidence="1">6.3.4.4</ecNumber>
    </submittedName>
</protein>
<dbReference type="EC" id="6.3.4.4" evidence="1"/>
<dbReference type="Pfam" id="PF00709">
    <property type="entry name" value="Adenylsucc_synt"/>
    <property type="match status" value="1"/>
</dbReference>
<organism evidence="1 2">
    <name type="scientific">Banduia mediterranea</name>
    <dbReference type="NCBI Taxonomy" id="3075609"/>
    <lineage>
        <taxon>Bacteria</taxon>
        <taxon>Pseudomonadati</taxon>
        <taxon>Pseudomonadota</taxon>
        <taxon>Gammaproteobacteria</taxon>
        <taxon>Nevskiales</taxon>
        <taxon>Algiphilaceae</taxon>
        <taxon>Banduia</taxon>
    </lineage>
</organism>
<dbReference type="InterPro" id="IPR027417">
    <property type="entry name" value="P-loop_NTPase"/>
</dbReference>
<dbReference type="SUPFAM" id="SSF52540">
    <property type="entry name" value="P-loop containing nucleoside triphosphate hydrolases"/>
    <property type="match status" value="1"/>
</dbReference>
<dbReference type="GO" id="GO:0004019">
    <property type="term" value="F:adenylosuccinate synthase activity"/>
    <property type="evidence" value="ECO:0007669"/>
    <property type="project" value="UniProtKB-EC"/>
</dbReference>
<dbReference type="RefSeq" id="WP_311366727.1">
    <property type="nucleotide sequence ID" value="NZ_JAVRIC010000070.1"/>
</dbReference>
<dbReference type="InterPro" id="IPR042111">
    <property type="entry name" value="Adenylosuccinate_synth_dom3"/>
</dbReference>
<proteinExistence type="predicted"/>
<keyword evidence="2" id="KW-1185">Reference proteome</keyword>
<dbReference type="Proteomes" id="UP001254608">
    <property type="component" value="Unassembled WGS sequence"/>
</dbReference>
<evidence type="ECO:0000313" key="1">
    <source>
        <dbReference type="EMBL" id="MDT0499317.1"/>
    </source>
</evidence>
<evidence type="ECO:0000313" key="2">
    <source>
        <dbReference type="Proteomes" id="UP001254608"/>
    </source>
</evidence>
<gene>
    <name evidence="1" type="ORF">RM530_18415</name>
</gene>
<sequence>IKRYDDLPEAARNYLKRMEEITEAEVAMISTGPDRDHTIVLRNPFG</sequence>
<comment type="caution">
    <text evidence="1">The sequence shown here is derived from an EMBL/GenBank/DDBJ whole genome shotgun (WGS) entry which is preliminary data.</text>
</comment>
<accession>A0ABU2WQL0</accession>
<dbReference type="InterPro" id="IPR001114">
    <property type="entry name" value="Adenylosuccinate_synthetase"/>
</dbReference>
<reference evidence="1 2" key="1">
    <citation type="submission" date="2023-09" db="EMBL/GenBank/DDBJ databases">
        <authorList>
            <person name="Rey-Velasco X."/>
        </authorList>
    </citation>
    <scope>NUCLEOTIDE SEQUENCE [LARGE SCALE GENOMIC DNA]</scope>
    <source>
        <strain evidence="1 2">W345</strain>
    </source>
</reference>
<feature type="non-terminal residue" evidence="1">
    <location>
        <position position="1"/>
    </location>
</feature>
<keyword evidence="1" id="KW-0436">Ligase</keyword>
<name>A0ABU2WQL0_9GAMM</name>